<dbReference type="SUPFAM" id="SSF56349">
    <property type="entry name" value="DNA breaking-rejoining enzymes"/>
    <property type="match status" value="1"/>
</dbReference>
<evidence type="ECO:0000313" key="4">
    <source>
        <dbReference type="Proteomes" id="UP001597340"/>
    </source>
</evidence>
<proteinExistence type="predicted"/>
<dbReference type="Pfam" id="PF13102">
    <property type="entry name" value="Phage_int_SAM_5"/>
    <property type="match status" value="1"/>
</dbReference>
<gene>
    <name evidence="3" type="ORF">ACFQ5D_08965</name>
</gene>
<name>A0ABW4DEY9_9BACL</name>
<reference evidence="4" key="1">
    <citation type="journal article" date="2019" name="Int. J. Syst. Evol. Microbiol.">
        <title>The Global Catalogue of Microorganisms (GCM) 10K type strain sequencing project: providing services to taxonomists for standard genome sequencing and annotation.</title>
        <authorList>
            <consortium name="The Broad Institute Genomics Platform"/>
            <consortium name="The Broad Institute Genome Sequencing Center for Infectious Disease"/>
            <person name="Wu L."/>
            <person name="Ma J."/>
        </authorList>
    </citation>
    <scope>NUCLEOTIDE SEQUENCE [LARGE SCALE GENOMIC DNA]</scope>
    <source>
        <strain evidence="4">CCM 9147</strain>
    </source>
</reference>
<dbReference type="InterPro" id="IPR025269">
    <property type="entry name" value="SAM-like_dom"/>
</dbReference>
<dbReference type="RefSeq" id="WP_377532108.1">
    <property type="nucleotide sequence ID" value="NZ_JBHTES010000001.1"/>
</dbReference>
<dbReference type="Proteomes" id="UP001597340">
    <property type="component" value="Unassembled WGS sequence"/>
</dbReference>
<protein>
    <submittedName>
        <fullName evidence="3">Phage integrase SAM-like domain-containing protein</fullName>
    </submittedName>
</protein>
<evidence type="ECO:0000313" key="3">
    <source>
        <dbReference type="EMBL" id="MFD1461545.1"/>
    </source>
</evidence>
<feature type="domain" description="Phage integrase SAM-like" evidence="2">
    <location>
        <begin position="6"/>
        <end position="51"/>
    </location>
</feature>
<keyword evidence="1" id="KW-0238">DNA-binding</keyword>
<dbReference type="Gene3D" id="1.10.150.130">
    <property type="match status" value="1"/>
</dbReference>
<organism evidence="3 4">
    <name type="scientific">Paenibacillus farraposensis</name>
    <dbReference type="NCBI Taxonomy" id="2807095"/>
    <lineage>
        <taxon>Bacteria</taxon>
        <taxon>Bacillati</taxon>
        <taxon>Bacillota</taxon>
        <taxon>Bacilli</taxon>
        <taxon>Bacillales</taxon>
        <taxon>Paenibacillaceae</taxon>
        <taxon>Paenibacillus</taxon>
    </lineage>
</organism>
<keyword evidence="4" id="KW-1185">Reference proteome</keyword>
<comment type="caution">
    <text evidence="3">The sequence shown here is derived from an EMBL/GenBank/DDBJ whole genome shotgun (WGS) entry which is preliminary data.</text>
</comment>
<dbReference type="InterPro" id="IPR010998">
    <property type="entry name" value="Integrase_recombinase_N"/>
</dbReference>
<sequence length="69" mass="8122">MLPCHIQDYYQYELNENSVTTNTVIHYHANIRTALQYALKTDLIDTNPADKIERPKKNEFVGSFYNNQD</sequence>
<dbReference type="EMBL" id="JBHTNZ010000009">
    <property type="protein sequence ID" value="MFD1461545.1"/>
    <property type="molecule type" value="Genomic_DNA"/>
</dbReference>
<evidence type="ECO:0000256" key="1">
    <source>
        <dbReference type="ARBA" id="ARBA00023125"/>
    </source>
</evidence>
<dbReference type="InterPro" id="IPR011010">
    <property type="entry name" value="DNA_brk_join_enz"/>
</dbReference>
<accession>A0ABW4DEY9</accession>
<evidence type="ECO:0000259" key="2">
    <source>
        <dbReference type="Pfam" id="PF13102"/>
    </source>
</evidence>